<accession>A0A815ITJ6</accession>
<dbReference type="EMBL" id="CAJNOT010003196">
    <property type="protein sequence ID" value="CAF1369955.1"/>
    <property type="molecule type" value="Genomic_DNA"/>
</dbReference>
<evidence type="ECO:0000313" key="1">
    <source>
        <dbReference type="EMBL" id="CAF1369955.1"/>
    </source>
</evidence>
<proteinExistence type="predicted"/>
<organism evidence="1 2">
    <name type="scientific">Rotaria sordida</name>
    <dbReference type="NCBI Taxonomy" id="392033"/>
    <lineage>
        <taxon>Eukaryota</taxon>
        <taxon>Metazoa</taxon>
        <taxon>Spiralia</taxon>
        <taxon>Gnathifera</taxon>
        <taxon>Rotifera</taxon>
        <taxon>Eurotatoria</taxon>
        <taxon>Bdelloidea</taxon>
        <taxon>Philodinida</taxon>
        <taxon>Philodinidae</taxon>
        <taxon>Rotaria</taxon>
    </lineage>
</organism>
<dbReference type="Proteomes" id="UP000663864">
    <property type="component" value="Unassembled WGS sequence"/>
</dbReference>
<reference evidence="1" key="1">
    <citation type="submission" date="2021-02" db="EMBL/GenBank/DDBJ databases">
        <authorList>
            <person name="Nowell W R."/>
        </authorList>
    </citation>
    <scope>NUCLEOTIDE SEQUENCE</scope>
</reference>
<evidence type="ECO:0000313" key="2">
    <source>
        <dbReference type="Proteomes" id="UP000663864"/>
    </source>
</evidence>
<protein>
    <submittedName>
        <fullName evidence="1">Uncharacterized protein</fullName>
    </submittedName>
</protein>
<dbReference type="AlphaFoldDB" id="A0A815ITJ6"/>
<feature type="non-terminal residue" evidence="1">
    <location>
        <position position="93"/>
    </location>
</feature>
<gene>
    <name evidence="1" type="ORF">ZHD862_LOCUS31540</name>
</gene>
<comment type="caution">
    <text evidence="1">The sequence shown here is derived from an EMBL/GenBank/DDBJ whole genome shotgun (WGS) entry which is preliminary data.</text>
</comment>
<sequence>DPERDVREVEQWLKIQGEDPERDVREVEQWLKIQGDDPDNDEPIHHDSGTTAAFENFLHKRAATIPDEPVSEQQIRLNLQDPAKHNQKNNTYL</sequence>
<name>A0A815ITJ6_9BILA</name>